<name>L0GWK7_9GAMM</name>
<dbReference type="KEGG" id="tmb:Thimo_1419"/>
<keyword evidence="2" id="KW-1185">Reference proteome</keyword>
<dbReference type="PANTHER" id="PTHR12526">
    <property type="entry name" value="GLYCOSYLTRANSFERASE"/>
    <property type="match status" value="1"/>
</dbReference>
<dbReference type="AlphaFoldDB" id="L0GWK7"/>
<dbReference type="Pfam" id="PF13692">
    <property type="entry name" value="Glyco_trans_1_4"/>
    <property type="match status" value="1"/>
</dbReference>
<gene>
    <name evidence="1" type="ORF">Thimo_1419</name>
</gene>
<dbReference type="CDD" id="cd03801">
    <property type="entry name" value="GT4_PimA-like"/>
    <property type="match status" value="1"/>
</dbReference>
<dbReference type="SUPFAM" id="SSF53756">
    <property type="entry name" value="UDP-Glycosyltransferase/glycogen phosphorylase"/>
    <property type="match status" value="1"/>
</dbReference>
<dbReference type="HOGENOM" id="CLU_009583_2_2_6"/>
<dbReference type="eggNOG" id="COG0438">
    <property type="taxonomic scope" value="Bacteria"/>
</dbReference>
<sequence>MRTLCYLSTNRLHRVRASLIQTLKTVGAMDLADIDCLLWMPPWKGGEKTRIQREKEIGAGRLPIRTVGGLHSRWPKSLFASVHMRQLRRFDAVYVRSAQLSLALSRKEIVHHLEIHTLRELIRSGALKDIIKYHQQGIVRTFIPITRAAADILIAYGGDPSRIVVAPSGVSLESFSDISIYKPHRGKLRAIYLGSISSDRGSETLSALGQRGDLRVRVVGRLDNTQKPEYCEYQSPIPHDRVPGIYAQADIVLMPYKPSLAHADGISPMKLFEAMAAGRPIVVSDLPPIREIITHGHNALLADPDNIQDWHDAIDRLQCDTSLAIGISTQARKDVKQYSWEERVRKIIKKIMPS</sequence>
<dbReference type="GO" id="GO:0016740">
    <property type="term" value="F:transferase activity"/>
    <property type="evidence" value="ECO:0007669"/>
    <property type="project" value="UniProtKB-KW"/>
</dbReference>
<proteinExistence type="predicted"/>
<dbReference type="EMBL" id="CP003051">
    <property type="protein sequence ID" value="AGA90212.1"/>
    <property type="molecule type" value="Genomic_DNA"/>
</dbReference>
<dbReference type="Gene3D" id="3.40.50.2000">
    <property type="entry name" value="Glycogen Phosphorylase B"/>
    <property type="match status" value="2"/>
</dbReference>
<dbReference type="STRING" id="765912.Thimo_1419"/>
<organism evidence="1 2">
    <name type="scientific">Thioflavicoccus mobilis 8321</name>
    <dbReference type="NCBI Taxonomy" id="765912"/>
    <lineage>
        <taxon>Bacteria</taxon>
        <taxon>Pseudomonadati</taxon>
        <taxon>Pseudomonadota</taxon>
        <taxon>Gammaproteobacteria</taxon>
        <taxon>Chromatiales</taxon>
        <taxon>Chromatiaceae</taxon>
        <taxon>Thioflavicoccus</taxon>
    </lineage>
</organism>
<accession>L0GWK7</accession>
<keyword evidence="1" id="KW-0808">Transferase</keyword>
<reference evidence="1 2" key="1">
    <citation type="submission" date="2011-09" db="EMBL/GenBank/DDBJ databases">
        <title>Complete sequence of chromosome of Thioflavicoccus mobilis 8321.</title>
        <authorList>
            <consortium name="US DOE Joint Genome Institute"/>
            <person name="Lucas S."/>
            <person name="Han J."/>
            <person name="Lapidus A."/>
            <person name="Cheng J.-F."/>
            <person name="Goodwin L."/>
            <person name="Pitluck S."/>
            <person name="Peters L."/>
            <person name="Ovchinnikova G."/>
            <person name="Lu M."/>
            <person name="Detter J.C."/>
            <person name="Han C."/>
            <person name="Tapia R."/>
            <person name="Land M."/>
            <person name="Hauser L."/>
            <person name="Kyrpides N."/>
            <person name="Ivanova N."/>
            <person name="Pagani I."/>
            <person name="Vogl K."/>
            <person name="Liu Z."/>
            <person name="Imhoff J."/>
            <person name="Thiel V."/>
            <person name="Frigaard N.-U."/>
            <person name="Bryant D."/>
            <person name="Woyke T."/>
        </authorList>
    </citation>
    <scope>NUCLEOTIDE SEQUENCE [LARGE SCALE GENOMIC DNA]</scope>
    <source>
        <strain evidence="1 2">8321</strain>
    </source>
</reference>
<evidence type="ECO:0000313" key="2">
    <source>
        <dbReference type="Proteomes" id="UP000010816"/>
    </source>
</evidence>
<evidence type="ECO:0000313" key="1">
    <source>
        <dbReference type="EMBL" id="AGA90212.1"/>
    </source>
</evidence>
<protein>
    <submittedName>
        <fullName evidence="1">Glycosyltransferase</fullName>
    </submittedName>
</protein>
<dbReference type="Proteomes" id="UP000010816">
    <property type="component" value="Chromosome"/>
</dbReference>